<feature type="compositionally biased region" description="Pro residues" evidence="1">
    <location>
        <begin position="147"/>
        <end position="156"/>
    </location>
</feature>
<keyword evidence="4" id="KW-1185">Reference proteome</keyword>
<dbReference type="KEGG" id="dha:DEHA2A04444g"/>
<sequence length="156" mass="17867">MYVKEINEEINKRLYYPNRYGNNGSTGWGSYKWLLWLLILIPLLIVVVLFCLRKRKNKGKVHVMDNNQYYQTQQAGGYYNQGQGYPNQQDNQYPPANPDAGGYGGYNQQQGYTEQPGYNGQPGYSEQPGYNGSKVDDINPDEFQRPDGPPPAHYKS</sequence>
<keyword evidence="2" id="KW-1133">Transmembrane helix</keyword>
<name>Q6BZ54_DEBHA</name>
<dbReference type="eggNOG" id="ENOG502RNBP">
    <property type="taxonomic scope" value="Eukaryota"/>
</dbReference>
<evidence type="ECO:0000256" key="1">
    <source>
        <dbReference type="SAM" id="MobiDB-lite"/>
    </source>
</evidence>
<evidence type="ECO:0000256" key="2">
    <source>
        <dbReference type="SAM" id="Phobius"/>
    </source>
</evidence>
<gene>
    <name evidence="3" type="ordered locus">DEHA2A04444g</name>
</gene>
<dbReference type="OMA" id="PNGAYYN"/>
<dbReference type="AlphaFoldDB" id="Q6BZ54"/>
<dbReference type="Proteomes" id="UP000000599">
    <property type="component" value="Chromosome A"/>
</dbReference>
<dbReference type="HOGENOM" id="CLU_144908_0_0_1"/>
<keyword evidence="2" id="KW-0812">Transmembrane</keyword>
<evidence type="ECO:0000313" key="4">
    <source>
        <dbReference type="Proteomes" id="UP000000599"/>
    </source>
</evidence>
<keyword evidence="2" id="KW-0472">Membrane</keyword>
<evidence type="ECO:0000313" key="3">
    <source>
        <dbReference type="EMBL" id="CAG84470.1"/>
    </source>
</evidence>
<dbReference type="GeneID" id="2899679"/>
<reference evidence="3 4" key="1">
    <citation type="journal article" date="2004" name="Nature">
        <title>Genome evolution in yeasts.</title>
        <authorList>
            <consortium name="Genolevures"/>
            <person name="Dujon B."/>
            <person name="Sherman D."/>
            <person name="Fischer G."/>
            <person name="Durrens P."/>
            <person name="Casaregola S."/>
            <person name="Lafontaine I."/>
            <person name="de Montigny J."/>
            <person name="Marck C."/>
            <person name="Neuveglise C."/>
            <person name="Talla E."/>
            <person name="Goffard N."/>
            <person name="Frangeul L."/>
            <person name="Aigle M."/>
            <person name="Anthouard V."/>
            <person name="Babour A."/>
            <person name="Barbe V."/>
            <person name="Barnay S."/>
            <person name="Blanchin S."/>
            <person name="Beckerich J.M."/>
            <person name="Beyne E."/>
            <person name="Bleykasten C."/>
            <person name="Boisrame A."/>
            <person name="Boyer J."/>
            <person name="Cattolico L."/>
            <person name="Confanioleri F."/>
            <person name="de Daruvar A."/>
            <person name="Despons L."/>
            <person name="Fabre E."/>
            <person name="Fairhead C."/>
            <person name="Ferry-Dumazet H."/>
            <person name="Groppi A."/>
            <person name="Hantraye F."/>
            <person name="Hennequin C."/>
            <person name="Jauniaux N."/>
            <person name="Joyet P."/>
            <person name="Kachouri R."/>
            <person name="Kerrest A."/>
            <person name="Koszul R."/>
            <person name="Lemaire M."/>
            <person name="Lesur I."/>
            <person name="Ma L."/>
            <person name="Muller H."/>
            <person name="Nicaud J.M."/>
            <person name="Nikolski M."/>
            <person name="Oztas S."/>
            <person name="Ozier-Kalogeropoulos O."/>
            <person name="Pellenz S."/>
            <person name="Potier S."/>
            <person name="Richard G.F."/>
            <person name="Straub M.L."/>
            <person name="Suleau A."/>
            <person name="Swennene D."/>
            <person name="Tekaia F."/>
            <person name="Wesolowski-Louvel M."/>
            <person name="Westhof E."/>
            <person name="Wirth B."/>
            <person name="Zeniou-Meyer M."/>
            <person name="Zivanovic I."/>
            <person name="Bolotin-Fukuhara M."/>
            <person name="Thierry A."/>
            <person name="Bouchier C."/>
            <person name="Caudron B."/>
            <person name="Scarpelli C."/>
            <person name="Gaillardin C."/>
            <person name="Weissenbach J."/>
            <person name="Wincker P."/>
            <person name="Souciet J.L."/>
        </authorList>
    </citation>
    <scope>NUCLEOTIDE SEQUENCE [LARGE SCALE GENOMIC DNA]</scope>
    <source>
        <strain evidence="4">ATCC 36239 / CBS 767 / BCRC 21394 / JCM 1990 / NBRC 0083 / IGC 2968</strain>
    </source>
</reference>
<feature type="compositionally biased region" description="Polar residues" evidence="1">
    <location>
        <begin position="116"/>
        <end position="130"/>
    </location>
</feature>
<feature type="compositionally biased region" description="Basic and acidic residues" evidence="1">
    <location>
        <begin position="134"/>
        <end position="145"/>
    </location>
</feature>
<protein>
    <submittedName>
        <fullName evidence="3">DEHA2A04444p</fullName>
    </submittedName>
</protein>
<accession>Q6BZ54</accession>
<organism evidence="3 4">
    <name type="scientific">Debaryomyces hansenii (strain ATCC 36239 / CBS 767 / BCRC 21394 / JCM 1990 / NBRC 0083 / IGC 2968)</name>
    <name type="common">Yeast</name>
    <name type="synonym">Torulaspora hansenii</name>
    <dbReference type="NCBI Taxonomy" id="284592"/>
    <lineage>
        <taxon>Eukaryota</taxon>
        <taxon>Fungi</taxon>
        <taxon>Dikarya</taxon>
        <taxon>Ascomycota</taxon>
        <taxon>Saccharomycotina</taxon>
        <taxon>Pichiomycetes</taxon>
        <taxon>Debaryomycetaceae</taxon>
        <taxon>Debaryomyces</taxon>
    </lineage>
</organism>
<dbReference type="RefSeq" id="XP_456515.1">
    <property type="nucleotide sequence ID" value="XM_456515.1"/>
</dbReference>
<feature type="transmembrane region" description="Helical" evidence="2">
    <location>
        <begin position="33"/>
        <end position="52"/>
    </location>
</feature>
<dbReference type="VEuPathDB" id="FungiDB:DEHA2A04444g"/>
<dbReference type="InParanoid" id="Q6BZ54"/>
<feature type="compositionally biased region" description="Low complexity" evidence="1">
    <location>
        <begin position="75"/>
        <end position="94"/>
    </location>
</feature>
<proteinExistence type="predicted"/>
<dbReference type="EMBL" id="CR382133">
    <property type="protein sequence ID" value="CAG84470.1"/>
    <property type="molecule type" value="Genomic_DNA"/>
</dbReference>
<feature type="region of interest" description="Disordered" evidence="1">
    <location>
        <begin position="75"/>
        <end position="156"/>
    </location>
</feature>